<dbReference type="EMBL" id="JAAMPC010000003">
    <property type="protein sequence ID" value="KAG2321089.1"/>
    <property type="molecule type" value="Genomic_DNA"/>
</dbReference>
<evidence type="ECO:0000313" key="1">
    <source>
        <dbReference type="EMBL" id="KAG2321089.1"/>
    </source>
</evidence>
<organism evidence="1 2">
    <name type="scientific">Brassica carinata</name>
    <name type="common">Ethiopian mustard</name>
    <name type="synonym">Abyssinian cabbage</name>
    <dbReference type="NCBI Taxonomy" id="52824"/>
    <lineage>
        <taxon>Eukaryota</taxon>
        <taxon>Viridiplantae</taxon>
        <taxon>Streptophyta</taxon>
        <taxon>Embryophyta</taxon>
        <taxon>Tracheophyta</taxon>
        <taxon>Spermatophyta</taxon>
        <taxon>Magnoliopsida</taxon>
        <taxon>eudicotyledons</taxon>
        <taxon>Gunneridae</taxon>
        <taxon>Pentapetalae</taxon>
        <taxon>rosids</taxon>
        <taxon>malvids</taxon>
        <taxon>Brassicales</taxon>
        <taxon>Brassicaceae</taxon>
        <taxon>Brassiceae</taxon>
        <taxon>Brassica</taxon>
    </lineage>
</organism>
<comment type="caution">
    <text evidence="1">The sequence shown here is derived from an EMBL/GenBank/DDBJ whole genome shotgun (WGS) entry which is preliminary data.</text>
</comment>
<protein>
    <submittedName>
        <fullName evidence="1">Uncharacterized protein</fullName>
    </submittedName>
</protein>
<reference evidence="1 2" key="1">
    <citation type="submission" date="2020-02" db="EMBL/GenBank/DDBJ databases">
        <authorList>
            <person name="Ma Q."/>
            <person name="Huang Y."/>
            <person name="Song X."/>
            <person name="Pei D."/>
        </authorList>
    </citation>
    <scope>NUCLEOTIDE SEQUENCE [LARGE SCALE GENOMIC DNA]</scope>
    <source>
        <strain evidence="1">Sxm20200214</strain>
        <tissue evidence="1">Leaf</tissue>
    </source>
</reference>
<dbReference type="OrthoDB" id="4348522at2759"/>
<sequence>MEAKAHRRHEIDIDPRPEDVGTFKVYVSILMPGSFDERTPRRFLFSLQHDQSLSDCTSGLRELNDLLNKAGVTNRYADDVRSRFTRNFSRLLSSGRCFTADASSVYLLVRVIHHQINEVIQAFFTEATNNRPASKVVVGSCQGKYTIPRIRCLALTP</sequence>
<dbReference type="AlphaFoldDB" id="A0A8X7VZV3"/>
<keyword evidence="2" id="KW-1185">Reference proteome</keyword>
<dbReference type="Proteomes" id="UP000886595">
    <property type="component" value="Unassembled WGS sequence"/>
</dbReference>
<accession>A0A8X7VZV3</accession>
<evidence type="ECO:0000313" key="2">
    <source>
        <dbReference type="Proteomes" id="UP000886595"/>
    </source>
</evidence>
<gene>
    <name evidence="1" type="ORF">Bca52824_014302</name>
</gene>
<proteinExistence type="predicted"/>
<name>A0A8X7VZV3_BRACI</name>